<keyword evidence="1" id="KW-0812">Transmembrane</keyword>
<keyword evidence="1" id="KW-0472">Membrane</keyword>
<evidence type="ECO:0000313" key="2">
    <source>
        <dbReference type="EMBL" id="HIU51059.1"/>
    </source>
</evidence>
<dbReference type="Pfam" id="PF10031">
    <property type="entry name" value="DUF2273"/>
    <property type="match status" value="1"/>
</dbReference>
<evidence type="ECO:0000313" key="3">
    <source>
        <dbReference type="Proteomes" id="UP000824093"/>
    </source>
</evidence>
<evidence type="ECO:0000256" key="1">
    <source>
        <dbReference type="SAM" id="Phobius"/>
    </source>
</evidence>
<accession>A0A9D1LZP9</accession>
<proteinExistence type="predicted"/>
<dbReference type="EMBL" id="DVNH01000003">
    <property type="protein sequence ID" value="HIU51059.1"/>
    <property type="molecule type" value="Genomic_DNA"/>
</dbReference>
<feature type="transmembrane region" description="Helical" evidence="1">
    <location>
        <begin position="7"/>
        <end position="26"/>
    </location>
</feature>
<keyword evidence="1" id="KW-1133">Transmembrane helix</keyword>
<dbReference type="Proteomes" id="UP000824093">
    <property type="component" value="Unassembled WGS sequence"/>
</dbReference>
<reference evidence="2" key="2">
    <citation type="journal article" date="2021" name="PeerJ">
        <title>Extensive microbial diversity within the chicken gut microbiome revealed by metagenomics and culture.</title>
        <authorList>
            <person name="Gilroy R."/>
            <person name="Ravi A."/>
            <person name="Getino M."/>
            <person name="Pursley I."/>
            <person name="Horton D.L."/>
            <person name="Alikhan N.F."/>
            <person name="Baker D."/>
            <person name="Gharbi K."/>
            <person name="Hall N."/>
            <person name="Watson M."/>
            <person name="Adriaenssens E.M."/>
            <person name="Foster-Nyarko E."/>
            <person name="Jarju S."/>
            <person name="Secka A."/>
            <person name="Antonio M."/>
            <person name="Oren A."/>
            <person name="Chaudhuri R.R."/>
            <person name="La Ragione R."/>
            <person name="Hildebrand F."/>
            <person name="Pallen M.J."/>
        </authorList>
    </citation>
    <scope>NUCLEOTIDE SEQUENCE</scope>
    <source>
        <strain evidence="2">CHK195-15760</strain>
    </source>
</reference>
<dbReference type="AlphaFoldDB" id="A0A9D1LZP9"/>
<dbReference type="InterPro" id="IPR018730">
    <property type="entry name" value="DUF2273"/>
</dbReference>
<feature type="transmembrane region" description="Helical" evidence="1">
    <location>
        <begin position="32"/>
        <end position="49"/>
    </location>
</feature>
<gene>
    <name evidence="2" type="ORF">IAB70_00275</name>
</gene>
<name>A0A9D1LZP9_9FIRM</name>
<sequence length="67" mass="7491">MNHFKEFCSEYAGAIIGAIVAILILLTGLYKLIVGIILIGMGIFAGNYVQKNKYDVKEKLKNLIDRM</sequence>
<reference evidence="2" key="1">
    <citation type="submission" date="2020-10" db="EMBL/GenBank/DDBJ databases">
        <authorList>
            <person name="Gilroy R."/>
        </authorList>
    </citation>
    <scope>NUCLEOTIDE SEQUENCE</scope>
    <source>
        <strain evidence="2">CHK195-15760</strain>
    </source>
</reference>
<comment type="caution">
    <text evidence="2">The sequence shown here is derived from an EMBL/GenBank/DDBJ whole genome shotgun (WGS) entry which is preliminary data.</text>
</comment>
<organism evidence="2 3">
    <name type="scientific">Candidatus Merdicola faecigallinarum</name>
    <dbReference type="NCBI Taxonomy" id="2840862"/>
    <lineage>
        <taxon>Bacteria</taxon>
        <taxon>Bacillati</taxon>
        <taxon>Bacillota</taxon>
        <taxon>Clostridia</taxon>
        <taxon>Candidatus Merdicola</taxon>
    </lineage>
</organism>
<protein>
    <submittedName>
        <fullName evidence="2">DUF2273 domain-containing protein</fullName>
    </submittedName>
</protein>